<dbReference type="InterPro" id="IPR011055">
    <property type="entry name" value="Dup_hybrid_motif"/>
</dbReference>
<evidence type="ECO:0000256" key="1">
    <source>
        <dbReference type="SAM" id="Coils"/>
    </source>
</evidence>
<dbReference type="CDD" id="cd12797">
    <property type="entry name" value="M23_peptidase"/>
    <property type="match status" value="1"/>
</dbReference>
<dbReference type="Pfam" id="PF01551">
    <property type="entry name" value="Peptidase_M23"/>
    <property type="match status" value="1"/>
</dbReference>
<organism evidence="4">
    <name type="scientific">uncultured marine bacterium Ant39E11</name>
    <dbReference type="NCBI Taxonomy" id="360427"/>
    <lineage>
        <taxon>Bacteria</taxon>
        <taxon>environmental samples</taxon>
    </lineage>
</organism>
<keyword evidence="1" id="KW-0175">Coiled coil</keyword>
<keyword evidence="2" id="KW-0812">Transmembrane</keyword>
<feature type="coiled-coil region" evidence="1">
    <location>
        <begin position="56"/>
        <end position="90"/>
    </location>
</feature>
<evidence type="ECO:0000256" key="2">
    <source>
        <dbReference type="SAM" id="Phobius"/>
    </source>
</evidence>
<evidence type="ECO:0000313" key="4">
    <source>
        <dbReference type="EMBL" id="ABC25407.1"/>
    </source>
</evidence>
<sequence>MKKTKYVYDPLSLAYRKVEKNWKDRLRDTGVFILASILLGILFFFGLQVILDSPEEKILKRELAETEMLFEQLDRRVASLSGIIQQVERRDDEVYRVIFESDPPSRENRLRGISGSAQRYATIRGLPNGELLERSALKVDQLSQRVNVQSKSLDELADLVTKKEALLSALPAIRPLKDQPGTWFSSSYGYRFHPILKKSRMHTGVDFSAPRMTPIYATADGIVISNERFGGKGFGKHITISHGFGYHTLYAHMHKTAAPRGRRVKRGELIGYVGRTGRSTANHLHYEVIYNGRRVNPINYFFNDLSPKEYNDLLIMAESANQSMD</sequence>
<dbReference type="GO" id="GO:0004222">
    <property type="term" value="F:metalloendopeptidase activity"/>
    <property type="evidence" value="ECO:0007669"/>
    <property type="project" value="TreeGrafter"/>
</dbReference>
<proteinExistence type="predicted"/>
<dbReference type="MEROPS" id="M23.009"/>
<dbReference type="PANTHER" id="PTHR21666:SF286">
    <property type="entry name" value="LIPOPROTEIN NLPD"/>
    <property type="match status" value="1"/>
</dbReference>
<feature type="domain" description="M23ase beta-sheet core" evidence="3">
    <location>
        <begin position="200"/>
        <end position="297"/>
    </location>
</feature>
<dbReference type="AlphaFoldDB" id="Q2PY20"/>
<dbReference type="InterPro" id="IPR050570">
    <property type="entry name" value="Cell_wall_metabolism_enzyme"/>
</dbReference>
<keyword evidence="2" id="KW-1133">Transmembrane helix</keyword>
<dbReference type="InterPro" id="IPR016047">
    <property type="entry name" value="M23ase_b-sheet_dom"/>
</dbReference>
<dbReference type="Gene3D" id="2.70.70.10">
    <property type="entry name" value="Glucose Permease (Domain IIA)"/>
    <property type="match status" value="1"/>
</dbReference>
<dbReference type="EMBL" id="DQ295241">
    <property type="protein sequence ID" value="ABC25407.1"/>
    <property type="molecule type" value="Genomic_DNA"/>
</dbReference>
<keyword evidence="2" id="KW-0472">Membrane</keyword>
<dbReference type="SUPFAM" id="SSF51261">
    <property type="entry name" value="Duplicated hybrid motif"/>
    <property type="match status" value="1"/>
</dbReference>
<feature type="transmembrane region" description="Helical" evidence="2">
    <location>
        <begin position="31"/>
        <end position="51"/>
    </location>
</feature>
<dbReference type="PANTHER" id="PTHR21666">
    <property type="entry name" value="PEPTIDASE-RELATED"/>
    <property type="match status" value="1"/>
</dbReference>
<accession>Q2PY20</accession>
<reference evidence="4" key="1">
    <citation type="journal article" date="2006" name="Appl. Environ. Microbiol.">
        <title>Comparative genomics of DNA fragments from six Antarctic marine planktonic bacteria.</title>
        <authorList>
            <person name="Grzymski J.J."/>
            <person name="Carter B.J."/>
            <person name="DeLong E.F."/>
            <person name="Feldman R.A."/>
            <person name="Ghadiri A."/>
            <person name="Murray A.E."/>
        </authorList>
    </citation>
    <scope>NUCLEOTIDE SEQUENCE</scope>
</reference>
<protein>
    <submittedName>
        <fullName evidence="4">Peptidase M23/M37</fullName>
    </submittedName>
</protein>
<evidence type="ECO:0000259" key="3">
    <source>
        <dbReference type="Pfam" id="PF01551"/>
    </source>
</evidence>
<name>Q2PY20_9BACT</name>